<proteinExistence type="inferred from homology"/>
<keyword evidence="2" id="KW-0813">Transport</keyword>
<dbReference type="InterPro" id="IPR003439">
    <property type="entry name" value="ABC_transporter-like_ATP-bd"/>
</dbReference>
<evidence type="ECO:0000256" key="4">
    <source>
        <dbReference type="ARBA" id="ARBA00022840"/>
    </source>
</evidence>
<organism evidence="6 7">
    <name type="scientific">Metabacillus sediminis</name>
    <dbReference type="NCBI Taxonomy" id="3117746"/>
    <lineage>
        <taxon>Bacteria</taxon>
        <taxon>Bacillati</taxon>
        <taxon>Bacillota</taxon>
        <taxon>Bacilli</taxon>
        <taxon>Bacillales</taxon>
        <taxon>Bacillaceae</taxon>
        <taxon>Metabacillus</taxon>
    </lineage>
</organism>
<dbReference type="Gene3D" id="3.40.50.300">
    <property type="entry name" value="P-loop containing nucleotide triphosphate hydrolases"/>
    <property type="match status" value="1"/>
</dbReference>
<dbReference type="EMBL" id="CP147407">
    <property type="protein sequence ID" value="WXB96473.1"/>
    <property type="molecule type" value="Genomic_DNA"/>
</dbReference>
<dbReference type="Pfam" id="PF00005">
    <property type="entry name" value="ABC_tran"/>
    <property type="match status" value="1"/>
</dbReference>
<feature type="domain" description="ABC transporter" evidence="5">
    <location>
        <begin position="5"/>
        <end position="233"/>
    </location>
</feature>
<evidence type="ECO:0000259" key="5">
    <source>
        <dbReference type="PROSITE" id="PS50893"/>
    </source>
</evidence>
<keyword evidence="3" id="KW-0547">Nucleotide-binding</keyword>
<reference evidence="6 7" key="1">
    <citation type="submission" date="2024-02" db="EMBL/GenBank/DDBJ databases">
        <title>Seven novel Bacillus-like species.</title>
        <authorList>
            <person name="Liu G."/>
        </authorList>
    </citation>
    <scope>NUCLEOTIDE SEQUENCE [LARGE SCALE GENOMIC DNA]</scope>
    <source>
        <strain evidence="6 7">FJAT-52054</strain>
    </source>
</reference>
<dbReference type="PROSITE" id="PS50893">
    <property type="entry name" value="ABC_TRANSPORTER_2"/>
    <property type="match status" value="1"/>
</dbReference>
<sequence length="304" mass="34101">MSNILVVDQVSRSIKNQLVTDNVSFSIGTGEIVGLAGPNGAGKTTLMRMITGLIKNYEGEILLNNRSVKTGKKFSRKEIGCVIEAPGYYPNMTGYENLQFFGALTKSITKEEIFEAAELTEIKDALNKKVKHYSMGMKQRLGIAQALIGDPKLLVLDEPTNGLDPSGMRNLRNYLKVIAETKKIAMLISSHSLDEIEKICERVIVLNNGKVVKTLHLTETEQDTVFYVFESNDEMLLTAYLEEEGYEPSALSQNRIRIQIKKEQVQALISKIAERGIGFSSVYEWKESLETQYFELTERSEKNG</sequence>
<keyword evidence="4 6" id="KW-0067">ATP-binding</keyword>
<evidence type="ECO:0000256" key="2">
    <source>
        <dbReference type="ARBA" id="ARBA00022448"/>
    </source>
</evidence>
<dbReference type="SUPFAM" id="SSF52540">
    <property type="entry name" value="P-loop containing nucleoside triphosphate hydrolases"/>
    <property type="match status" value="1"/>
</dbReference>
<name>A0ABZ2NFG3_9BACI</name>
<evidence type="ECO:0000256" key="1">
    <source>
        <dbReference type="ARBA" id="ARBA00005417"/>
    </source>
</evidence>
<dbReference type="PANTHER" id="PTHR43335:SF4">
    <property type="entry name" value="ABC TRANSPORTER, ATP-BINDING PROTEIN"/>
    <property type="match status" value="1"/>
</dbReference>
<evidence type="ECO:0000256" key="3">
    <source>
        <dbReference type="ARBA" id="ARBA00022741"/>
    </source>
</evidence>
<dbReference type="SMART" id="SM00382">
    <property type="entry name" value="AAA"/>
    <property type="match status" value="1"/>
</dbReference>
<dbReference type="RefSeq" id="WP_338778482.1">
    <property type="nucleotide sequence ID" value="NZ_CP147407.1"/>
</dbReference>
<protein>
    <submittedName>
        <fullName evidence="6">ABC transporter ATP-binding protein</fullName>
    </submittedName>
</protein>
<dbReference type="GO" id="GO:0005524">
    <property type="term" value="F:ATP binding"/>
    <property type="evidence" value="ECO:0007669"/>
    <property type="project" value="UniProtKB-KW"/>
</dbReference>
<dbReference type="PANTHER" id="PTHR43335">
    <property type="entry name" value="ABC TRANSPORTER, ATP-BINDING PROTEIN"/>
    <property type="match status" value="1"/>
</dbReference>
<dbReference type="InterPro" id="IPR003593">
    <property type="entry name" value="AAA+_ATPase"/>
</dbReference>
<keyword evidence="7" id="KW-1185">Reference proteome</keyword>
<dbReference type="Proteomes" id="UP001377337">
    <property type="component" value="Chromosome"/>
</dbReference>
<evidence type="ECO:0000313" key="6">
    <source>
        <dbReference type="EMBL" id="WXB96473.1"/>
    </source>
</evidence>
<gene>
    <name evidence="6" type="ORF">WCV65_18360</name>
</gene>
<dbReference type="InterPro" id="IPR027417">
    <property type="entry name" value="P-loop_NTPase"/>
</dbReference>
<accession>A0ABZ2NFG3</accession>
<comment type="similarity">
    <text evidence="1">Belongs to the ABC transporter superfamily.</text>
</comment>
<evidence type="ECO:0000313" key="7">
    <source>
        <dbReference type="Proteomes" id="UP001377337"/>
    </source>
</evidence>